<dbReference type="RefSeq" id="XP_004262114.1">
    <property type="nucleotide sequence ID" value="XM_004262066.1"/>
</dbReference>
<evidence type="ECO:0000313" key="2">
    <source>
        <dbReference type="Proteomes" id="UP000014680"/>
    </source>
</evidence>
<name>L7FPH3_ENTIV</name>
<dbReference type="KEGG" id="eiv:EIN_260640"/>
<dbReference type="Proteomes" id="UP000014680">
    <property type="component" value="Unassembled WGS sequence"/>
</dbReference>
<keyword evidence="2" id="KW-1185">Reference proteome</keyword>
<organism evidence="1 2">
    <name type="scientific">Entamoeba invadens IP1</name>
    <dbReference type="NCBI Taxonomy" id="370355"/>
    <lineage>
        <taxon>Eukaryota</taxon>
        <taxon>Amoebozoa</taxon>
        <taxon>Evosea</taxon>
        <taxon>Archamoebae</taxon>
        <taxon>Mastigamoebida</taxon>
        <taxon>Entamoebidae</taxon>
        <taxon>Entamoeba</taxon>
    </lineage>
</organism>
<dbReference type="AlphaFoldDB" id="L7FPH3"/>
<dbReference type="EMBL" id="KB206136">
    <property type="protein sequence ID" value="ELP95343.1"/>
    <property type="molecule type" value="Genomic_DNA"/>
</dbReference>
<accession>L7FPH3</accession>
<gene>
    <name evidence="1" type="ORF">EIN_260640</name>
</gene>
<dbReference type="GeneID" id="14894331"/>
<evidence type="ECO:0000313" key="1">
    <source>
        <dbReference type="EMBL" id="ELP95343.1"/>
    </source>
</evidence>
<protein>
    <submittedName>
        <fullName evidence="1">Uncharacterized protein</fullName>
    </submittedName>
</protein>
<sequence>MAYKEGSWYLEEQYHKAAIELIKRCYEPAVDEQAFWFCIQNADDWYLHLNGELSDIAWNFMLDFQENTPAWLREKNQSEIYEDDMAAFKRRNRIPLNWDLNHALREKVRMMIEIGNIPDQDTKED</sequence>
<proteinExistence type="predicted"/>
<reference evidence="1 2" key="1">
    <citation type="submission" date="2012-10" db="EMBL/GenBank/DDBJ databases">
        <authorList>
            <person name="Zafar N."/>
            <person name="Inman J."/>
            <person name="Hall N."/>
            <person name="Lorenzi H."/>
            <person name="Caler E."/>
        </authorList>
    </citation>
    <scope>NUCLEOTIDE SEQUENCE [LARGE SCALE GENOMIC DNA]</scope>
    <source>
        <strain evidence="1 2">IP1</strain>
    </source>
</reference>
<dbReference type="VEuPathDB" id="AmoebaDB:EIN_260640"/>